<keyword evidence="11" id="KW-1185">Reference proteome</keyword>
<dbReference type="GO" id="GO:0046872">
    <property type="term" value="F:metal ion binding"/>
    <property type="evidence" value="ECO:0007669"/>
    <property type="project" value="UniProtKB-UniRule"/>
</dbReference>
<feature type="binding site" evidence="9">
    <location>
        <position position="13"/>
    </location>
    <ligand>
        <name>Mg(2+)</name>
        <dbReference type="ChEBI" id="CHEBI:18420"/>
        <note>catalytic</note>
    </ligand>
</feature>
<dbReference type="Pfam" id="PF09827">
    <property type="entry name" value="CRISPR_Cas2"/>
    <property type="match status" value="1"/>
</dbReference>
<evidence type="ECO:0000256" key="4">
    <source>
        <dbReference type="ARBA" id="ARBA00022723"/>
    </source>
</evidence>
<dbReference type="EMBL" id="CP014230">
    <property type="protein sequence ID" value="AMD92516.1"/>
    <property type="molecule type" value="Genomic_DNA"/>
</dbReference>
<comment type="function">
    <text evidence="9">CRISPR (clustered regularly interspaced short palindromic repeat), is an adaptive immune system that provides protection against mobile genetic elements (viruses, transposable elements and conjugative plasmids). CRISPR clusters contain sequences complementary to antecedent mobile elements and target invading nucleic acids. CRISPR clusters are transcribed and processed into CRISPR RNA (crRNA). Functions as a ssRNA-specific endoribonuclease. Involved in the integration of spacer DNA into the CRISPR cassette.</text>
</comment>
<dbReference type="KEGG" id="doa:AXF15_04910"/>
<name>A0A0X8JPL4_9BACT</name>
<keyword evidence="4 9" id="KW-0479">Metal-binding</keyword>
<evidence type="ECO:0000313" key="10">
    <source>
        <dbReference type="EMBL" id="AMD92516.1"/>
    </source>
</evidence>
<comment type="cofactor">
    <cofactor evidence="1 9">
        <name>Mg(2+)</name>
        <dbReference type="ChEBI" id="CHEBI:18420"/>
    </cofactor>
</comment>
<dbReference type="STRING" id="888061.AXF15_04910"/>
<evidence type="ECO:0000256" key="5">
    <source>
        <dbReference type="ARBA" id="ARBA00022759"/>
    </source>
</evidence>
<comment type="similarity">
    <text evidence="2 9">Belongs to the CRISPR-associated endoribonuclease Cas2 protein family.</text>
</comment>
<keyword evidence="3 9" id="KW-0540">Nuclease</keyword>
<sequence>MRGKPLRYVICYDIPDDKRRIKVARCLDGYGDRVQFSVFEALIDNTLMERLAGELEELIDEAEDSVRIYPMCSSCAAKVRKLGVMQPGPEVGEEIVFIV</sequence>
<dbReference type="Proteomes" id="UP000063964">
    <property type="component" value="Chromosome"/>
</dbReference>
<dbReference type="GO" id="GO:0016787">
    <property type="term" value="F:hydrolase activity"/>
    <property type="evidence" value="ECO:0007669"/>
    <property type="project" value="UniProtKB-KW"/>
</dbReference>
<dbReference type="EC" id="3.1.-.-" evidence="9"/>
<organism evidence="10 11">
    <name type="scientific">Desulfomicrobium orale DSM 12838</name>
    <dbReference type="NCBI Taxonomy" id="888061"/>
    <lineage>
        <taxon>Bacteria</taxon>
        <taxon>Pseudomonadati</taxon>
        <taxon>Thermodesulfobacteriota</taxon>
        <taxon>Desulfovibrionia</taxon>
        <taxon>Desulfovibrionales</taxon>
        <taxon>Desulfomicrobiaceae</taxon>
        <taxon>Desulfomicrobium</taxon>
    </lineage>
</organism>
<reference evidence="11" key="1">
    <citation type="submission" date="2016-02" db="EMBL/GenBank/DDBJ databases">
        <authorList>
            <person name="Holder M.E."/>
            <person name="Ajami N.J."/>
            <person name="Petrosino J.F."/>
        </authorList>
    </citation>
    <scope>NUCLEOTIDE SEQUENCE [LARGE SCALE GENOMIC DNA]</scope>
    <source>
        <strain evidence="11">DSM 12838</strain>
    </source>
</reference>
<dbReference type="InterPro" id="IPR019199">
    <property type="entry name" value="Virulence_VapD/CRISPR_Cas2"/>
</dbReference>
<dbReference type="NCBIfam" id="TIGR01573">
    <property type="entry name" value="cas2"/>
    <property type="match status" value="1"/>
</dbReference>
<gene>
    <name evidence="9" type="primary">cas2</name>
    <name evidence="10" type="ORF">AXF15_04910</name>
</gene>
<accession>A0A0X8JPL4</accession>
<dbReference type="OrthoDB" id="9798176at2"/>
<keyword evidence="8 9" id="KW-0051">Antiviral defense</keyword>
<dbReference type="GO" id="GO:0043571">
    <property type="term" value="P:maintenance of CRISPR repeat elements"/>
    <property type="evidence" value="ECO:0007669"/>
    <property type="project" value="UniProtKB-UniRule"/>
</dbReference>
<dbReference type="PANTHER" id="PTHR34405:SF3">
    <property type="entry name" value="CRISPR-ASSOCIATED ENDORIBONUCLEASE CAS2 3"/>
    <property type="match status" value="1"/>
</dbReference>
<keyword evidence="6 9" id="KW-0378">Hydrolase</keyword>
<protein>
    <recommendedName>
        <fullName evidence="9">CRISPR-associated endoribonuclease Cas2</fullName>
        <ecNumber evidence="9">3.1.-.-</ecNumber>
    </recommendedName>
</protein>
<evidence type="ECO:0000256" key="2">
    <source>
        <dbReference type="ARBA" id="ARBA00009959"/>
    </source>
</evidence>
<dbReference type="PANTHER" id="PTHR34405">
    <property type="entry name" value="CRISPR-ASSOCIATED ENDORIBONUCLEASE CAS2"/>
    <property type="match status" value="1"/>
</dbReference>
<dbReference type="InterPro" id="IPR021127">
    <property type="entry name" value="CRISPR_associated_Cas2"/>
</dbReference>
<evidence type="ECO:0000256" key="7">
    <source>
        <dbReference type="ARBA" id="ARBA00022842"/>
    </source>
</evidence>
<evidence type="ECO:0000256" key="9">
    <source>
        <dbReference type="HAMAP-Rule" id="MF_01471"/>
    </source>
</evidence>
<dbReference type="GO" id="GO:0004521">
    <property type="term" value="F:RNA endonuclease activity"/>
    <property type="evidence" value="ECO:0007669"/>
    <property type="project" value="InterPro"/>
</dbReference>
<dbReference type="AlphaFoldDB" id="A0A0X8JPL4"/>
<dbReference type="Gene3D" id="3.30.70.240">
    <property type="match status" value="1"/>
</dbReference>
<dbReference type="HAMAP" id="MF_01471">
    <property type="entry name" value="Cas2"/>
    <property type="match status" value="1"/>
</dbReference>
<evidence type="ECO:0000313" key="11">
    <source>
        <dbReference type="Proteomes" id="UP000063964"/>
    </source>
</evidence>
<evidence type="ECO:0000256" key="1">
    <source>
        <dbReference type="ARBA" id="ARBA00001946"/>
    </source>
</evidence>
<dbReference type="SUPFAM" id="SSF143430">
    <property type="entry name" value="TTP0101/SSO1404-like"/>
    <property type="match status" value="1"/>
</dbReference>
<evidence type="ECO:0000256" key="6">
    <source>
        <dbReference type="ARBA" id="ARBA00022801"/>
    </source>
</evidence>
<dbReference type="GO" id="GO:0051607">
    <property type="term" value="P:defense response to virus"/>
    <property type="evidence" value="ECO:0007669"/>
    <property type="project" value="UniProtKB-UniRule"/>
</dbReference>
<keyword evidence="7 9" id="KW-0460">Magnesium</keyword>
<dbReference type="CDD" id="cd09725">
    <property type="entry name" value="Cas2_I_II_III"/>
    <property type="match status" value="1"/>
</dbReference>
<comment type="subunit">
    <text evidence="9">Homodimer, forms a heterotetramer with a Cas1 homodimer.</text>
</comment>
<keyword evidence="5 9" id="KW-0255">Endonuclease</keyword>
<proteinExistence type="inferred from homology"/>
<evidence type="ECO:0000256" key="3">
    <source>
        <dbReference type="ARBA" id="ARBA00022722"/>
    </source>
</evidence>
<evidence type="ECO:0000256" key="8">
    <source>
        <dbReference type="ARBA" id="ARBA00023118"/>
    </source>
</evidence>